<dbReference type="InterPro" id="IPR036390">
    <property type="entry name" value="WH_DNA-bd_sf"/>
</dbReference>
<evidence type="ECO:0000256" key="6">
    <source>
        <dbReference type="PROSITE-ProRule" id="PRU00146"/>
    </source>
</evidence>
<dbReference type="GO" id="GO:0003700">
    <property type="term" value="F:DNA-binding transcription factor activity"/>
    <property type="evidence" value="ECO:0007669"/>
    <property type="project" value="InterPro"/>
</dbReference>
<dbReference type="InterPro" id="IPR001766">
    <property type="entry name" value="Fork_head_dom"/>
</dbReference>
<dbReference type="SUPFAM" id="SSF57903">
    <property type="entry name" value="FYVE/PHD zinc finger"/>
    <property type="match status" value="1"/>
</dbReference>
<comment type="subcellular location">
    <subcellularLocation>
        <location evidence="5">Nucleus</location>
    </subcellularLocation>
</comment>
<keyword evidence="3" id="KW-0862">Zinc</keyword>
<dbReference type="Gene3D" id="1.10.10.10">
    <property type="entry name" value="Winged helix-like DNA-binding domain superfamily/Winged helix DNA-binding domain"/>
    <property type="match status" value="1"/>
</dbReference>
<evidence type="ECO:0000256" key="1">
    <source>
        <dbReference type="ARBA" id="ARBA00022723"/>
    </source>
</evidence>
<evidence type="ECO:0000256" key="3">
    <source>
        <dbReference type="ARBA" id="ARBA00022833"/>
    </source>
</evidence>
<feature type="compositionally biased region" description="Polar residues" evidence="7">
    <location>
        <begin position="561"/>
        <end position="576"/>
    </location>
</feature>
<dbReference type="Proteomes" id="UP000800039">
    <property type="component" value="Unassembled WGS sequence"/>
</dbReference>
<evidence type="ECO:0000259" key="8">
    <source>
        <dbReference type="PROSITE" id="PS50016"/>
    </source>
</evidence>
<dbReference type="PROSITE" id="PS50016">
    <property type="entry name" value="ZF_PHD_2"/>
    <property type="match status" value="1"/>
</dbReference>
<feature type="compositionally biased region" description="Polar residues" evidence="7">
    <location>
        <begin position="50"/>
        <end position="67"/>
    </location>
</feature>
<dbReference type="PROSITE" id="PS50039">
    <property type="entry name" value="FORK_HEAD_3"/>
    <property type="match status" value="1"/>
</dbReference>
<keyword evidence="1" id="KW-0479">Metal-binding</keyword>
<feature type="compositionally biased region" description="Polar residues" evidence="7">
    <location>
        <begin position="279"/>
        <end position="290"/>
    </location>
</feature>
<name>A0A9P4GQL9_9PLEO</name>
<evidence type="ECO:0000313" key="10">
    <source>
        <dbReference type="EMBL" id="KAF1849601.1"/>
    </source>
</evidence>
<evidence type="ECO:0000256" key="2">
    <source>
        <dbReference type="ARBA" id="ARBA00022771"/>
    </source>
</evidence>
<dbReference type="GO" id="GO:0008270">
    <property type="term" value="F:zinc ion binding"/>
    <property type="evidence" value="ECO:0007669"/>
    <property type="project" value="UniProtKB-KW"/>
</dbReference>
<dbReference type="SMART" id="SM00249">
    <property type="entry name" value="PHD"/>
    <property type="match status" value="1"/>
</dbReference>
<dbReference type="Pfam" id="PF00250">
    <property type="entry name" value="Forkhead"/>
    <property type="match status" value="1"/>
</dbReference>
<dbReference type="GO" id="GO:0005634">
    <property type="term" value="C:nucleus"/>
    <property type="evidence" value="ECO:0007669"/>
    <property type="project" value="UniProtKB-SubCell"/>
</dbReference>
<keyword evidence="5" id="KW-0539">Nucleus</keyword>
<dbReference type="Pfam" id="PF00628">
    <property type="entry name" value="PHD"/>
    <property type="match status" value="1"/>
</dbReference>
<dbReference type="GeneID" id="63853501"/>
<sequence length="808" mass="89238">MKDVEARPRAPFGDNPETSMGAHDKASHYSNLRERLSARISPPPLKRQRTGLSTSIPTRARPSSTALPTRPLPGLREVKRSSGSSTPYARPVHEKNKGGRVSESSRNSFSFVAPHLDRDAESLNRSAKSRNSDEARSSLPSRKTPSSKPTCRVCEKHSATNYNPIITCPGCGRAYHDSCRNPPLIDGIEQSHWRCLKCLSDNLSRGSSGFAKLQAPKAVSVLPSARNSGCREDKKRRPDKVLLVDDVLNSPVINSSKSGKDSQAIQQPNAPPILERTEVPNTPTQRSSQFDIPESAPKQRFADNSVASSDIGLPLTGPLLFEKTTPLTVLCSICRKQRILAENSRDGGNCRNCRNRSLIVEAGKLEIPETPNATPADEETAQSSPQAILVATTSTPASETKQASMISSQSAPVSSNHFKMIKSGISVTEWMQSESIALKLTRPRSSSGSRPPTDTGSESPAVPLSEKHYNICEMAQIALVAADGAHLTTSQIIDWIASTFPYLREIEVGWERSLASKLAREQEFCSHKIVGQGKKRFWTFADDKVKAQCEKKHAAFRPRPNANSKISRNSSATTESLEAANQPFRGDKRILSPLLKPTQPTPVQTDAAPDLLISTSKAPFIPNALIPSTKLNDSLCMPFERSMPHQPQSVSNSGHNIKRETSFYTVFPQYRKRSDVTMKSADRMEKIAEIKRRPSRKEFFGSDHRLAHVRRFRRQDIHDESDGAWMSSRFDESEGESKPGKGVEEKDSKRNRSLREVFDLPANAIPMNDGQTELAFRDGTRINGRLPRPRQIYRVGKLFGGVLTVRAS</sequence>
<dbReference type="InterPro" id="IPR011011">
    <property type="entry name" value="Znf_FYVE_PHD"/>
</dbReference>
<proteinExistence type="predicted"/>
<keyword evidence="2 6" id="KW-0863">Zinc-finger</keyword>
<evidence type="ECO:0000256" key="4">
    <source>
        <dbReference type="ARBA" id="ARBA00023125"/>
    </source>
</evidence>
<protein>
    <recommendedName>
        <fullName evidence="12">PHD-type domain-containing protein</fullName>
    </recommendedName>
</protein>
<feature type="compositionally biased region" description="Basic and acidic residues" evidence="7">
    <location>
        <begin position="729"/>
        <end position="753"/>
    </location>
</feature>
<dbReference type="InterPro" id="IPR019787">
    <property type="entry name" value="Znf_PHD-finger"/>
</dbReference>
<dbReference type="Gene3D" id="3.30.40.10">
    <property type="entry name" value="Zinc/RING finger domain, C3HC4 (zinc finger)"/>
    <property type="match status" value="1"/>
</dbReference>
<comment type="caution">
    <text evidence="10">The sequence shown here is derived from an EMBL/GenBank/DDBJ whole genome shotgun (WGS) entry which is preliminary data.</text>
</comment>
<evidence type="ECO:0008006" key="12">
    <source>
        <dbReference type="Google" id="ProtNLM"/>
    </source>
</evidence>
<dbReference type="PROSITE" id="PS01359">
    <property type="entry name" value="ZF_PHD_1"/>
    <property type="match status" value="1"/>
</dbReference>
<keyword evidence="4 5" id="KW-0238">DNA-binding</keyword>
<feature type="region of interest" description="Disordered" evidence="7">
    <location>
        <begin position="273"/>
        <end position="301"/>
    </location>
</feature>
<dbReference type="RefSeq" id="XP_040792164.1">
    <property type="nucleotide sequence ID" value="XM_040936251.1"/>
</dbReference>
<feature type="region of interest" description="Disordered" evidence="7">
    <location>
        <begin position="439"/>
        <end position="462"/>
    </location>
</feature>
<dbReference type="EMBL" id="ML976614">
    <property type="protein sequence ID" value="KAF1849601.1"/>
    <property type="molecule type" value="Genomic_DNA"/>
</dbReference>
<dbReference type="SUPFAM" id="SSF46785">
    <property type="entry name" value="Winged helix' DNA-binding domain"/>
    <property type="match status" value="1"/>
</dbReference>
<dbReference type="InterPro" id="IPR001965">
    <property type="entry name" value="Znf_PHD"/>
</dbReference>
<feature type="region of interest" description="Disordered" evidence="7">
    <location>
        <begin position="723"/>
        <end position="753"/>
    </location>
</feature>
<evidence type="ECO:0000259" key="9">
    <source>
        <dbReference type="PROSITE" id="PS50039"/>
    </source>
</evidence>
<feature type="compositionally biased region" description="Basic and acidic residues" evidence="7">
    <location>
        <begin position="22"/>
        <end position="37"/>
    </location>
</feature>
<evidence type="ECO:0000256" key="5">
    <source>
        <dbReference type="PROSITE-ProRule" id="PRU00089"/>
    </source>
</evidence>
<feature type="domain" description="Fork-head" evidence="9">
    <location>
        <begin position="466"/>
        <end position="561"/>
    </location>
</feature>
<dbReference type="InterPro" id="IPR019786">
    <property type="entry name" value="Zinc_finger_PHD-type_CS"/>
</dbReference>
<feature type="region of interest" description="Disordered" evidence="7">
    <location>
        <begin position="1"/>
        <end position="151"/>
    </location>
</feature>
<dbReference type="OrthoDB" id="5431456at2759"/>
<feature type="DNA-binding region" description="Fork-head" evidence="5">
    <location>
        <begin position="466"/>
        <end position="561"/>
    </location>
</feature>
<gene>
    <name evidence="10" type="ORF">K460DRAFT_399718</name>
</gene>
<accession>A0A9P4GQL9</accession>
<feature type="compositionally biased region" description="Low complexity" evidence="7">
    <location>
        <begin position="443"/>
        <end position="457"/>
    </location>
</feature>
<dbReference type="AlphaFoldDB" id="A0A9P4GQL9"/>
<dbReference type="InterPro" id="IPR013083">
    <property type="entry name" value="Znf_RING/FYVE/PHD"/>
</dbReference>
<dbReference type="InterPro" id="IPR036388">
    <property type="entry name" value="WH-like_DNA-bd_sf"/>
</dbReference>
<reference evidence="10" key="1">
    <citation type="submission" date="2020-01" db="EMBL/GenBank/DDBJ databases">
        <authorList>
            <consortium name="DOE Joint Genome Institute"/>
            <person name="Haridas S."/>
            <person name="Albert R."/>
            <person name="Binder M."/>
            <person name="Bloem J."/>
            <person name="Labutti K."/>
            <person name="Salamov A."/>
            <person name="Andreopoulos B."/>
            <person name="Baker S.E."/>
            <person name="Barry K."/>
            <person name="Bills G."/>
            <person name="Bluhm B.H."/>
            <person name="Cannon C."/>
            <person name="Castanera R."/>
            <person name="Culley D.E."/>
            <person name="Daum C."/>
            <person name="Ezra D."/>
            <person name="Gonzalez J.B."/>
            <person name="Henrissat B."/>
            <person name="Kuo A."/>
            <person name="Liang C."/>
            <person name="Lipzen A."/>
            <person name="Lutzoni F."/>
            <person name="Magnuson J."/>
            <person name="Mondo S."/>
            <person name="Nolan M."/>
            <person name="Ohm R."/>
            <person name="Pangilinan J."/>
            <person name="Park H.-J."/>
            <person name="Ramirez L."/>
            <person name="Alfaro M."/>
            <person name="Sun H."/>
            <person name="Tritt A."/>
            <person name="Yoshinaga Y."/>
            <person name="Zwiers L.-H."/>
            <person name="Turgeon B.G."/>
            <person name="Goodwin S.B."/>
            <person name="Spatafora J.W."/>
            <person name="Crous P.W."/>
            <person name="Grigoriev I.V."/>
        </authorList>
    </citation>
    <scope>NUCLEOTIDE SEQUENCE</scope>
    <source>
        <strain evidence="10">CBS 394.84</strain>
    </source>
</reference>
<feature type="compositionally biased region" description="Polar residues" evidence="7">
    <location>
        <begin position="138"/>
        <end position="149"/>
    </location>
</feature>
<organism evidence="10 11">
    <name type="scientific">Cucurbitaria berberidis CBS 394.84</name>
    <dbReference type="NCBI Taxonomy" id="1168544"/>
    <lineage>
        <taxon>Eukaryota</taxon>
        <taxon>Fungi</taxon>
        <taxon>Dikarya</taxon>
        <taxon>Ascomycota</taxon>
        <taxon>Pezizomycotina</taxon>
        <taxon>Dothideomycetes</taxon>
        <taxon>Pleosporomycetidae</taxon>
        <taxon>Pleosporales</taxon>
        <taxon>Pleosporineae</taxon>
        <taxon>Cucurbitariaceae</taxon>
        <taxon>Cucurbitaria</taxon>
    </lineage>
</organism>
<evidence type="ECO:0000256" key="7">
    <source>
        <dbReference type="SAM" id="MobiDB-lite"/>
    </source>
</evidence>
<evidence type="ECO:0000313" key="11">
    <source>
        <dbReference type="Proteomes" id="UP000800039"/>
    </source>
</evidence>
<dbReference type="GO" id="GO:0043565">
    <property type="term" value="F:sequence-specific DNA binding"/>
    <property type="evidence" value="ECO:0007669"/>
    <property type="project" value="InterPro"/>
</dbReference>
<feature type="region of interest" description="Disordered" evidence="7">
    <location>
        <begin position="552"/>
        <end position="583"/>
    </location>
</feature>
<keyword evidence="11" id="KW-1185">Reference proteome</keyword>
<feature type="domain" description="PHD-type" evidence="8">
    <location>
        <begin position="148"/>
        <end position="201"/>
    </location>
</feature>